<comment type="caution">
    <text evidence="1">The sequence shown here is derived from an EMBL/GenBank/DDBJ whole genome shotgun (WGS) entry which is preliminary data.</text>
</comment>
<evidence type="ECO:0000313" key="2">
    <source>
        <dbReference type="Proteomes" id="UP000527355"/>
    </source>
</evidence>
<proteinExistence type="predicted"/>
<keyword evidence="2" id="KW-1185">Reference proteome</keyword>
<evidence type="ECO:0000313" key="1">
    <source>
        <dbReference type="EMBL" id="KAF6355142.1"/>
    </source>
</evidence>
<dbReference type="AlphaFoldDB" id="A0A7J7XZI0"/>
<accession>A0A7J7XZI0</accession>
<organism evidence="1 2">
    <name type="scientific">Myotis myotis</name>
    <name type="common">Greater mouse-eared bat</name>
    <name type="synonym">Vespertilio myotis</name>
    <dbReference type="NCBI Taxonomy" id="51298"/>
    <lineage>
        <taxon>Eukaryota</taxon>
        <taxon>Metazoa</taxon>
        <taxon>Chordata</taxon>
        <taxon>Craniata</taxon>
        <taxon>Vertebrata</taxon>
        <taxon>Euteleostomi</taxon>
        <taxon>Mammalia</taxon>
        <taxon>Eutheria</taxon>
        <taxon>Laurasiatheria</taxon>
        <taxon>Chiroptera</taxon>
        <taxon>Yangochiroptera</taxon>
        <taxon>Vespertilionidae</taxon>
        <taxon>Myotis</taxon>
    </lineage>
</organism>
<gene>
    <name evidence="1" type="ORF">mMyoMyo1_011341</name>
</gene>
<dbReference type="Proteomes" id="UP000527355">
    <property type="component" value="Unassembled WGS sequence"/>
</dbReference>
<protein>
    <submittedName>
        <fullName evidence="1">Uncharacterized protein</fullName>
    </submittedName>
</protein>
<reference evidence="1 2" key="1">
    <citation type="journal article" date="2020" name="Nature">
        <title>Six reference-quality genomes reveal evolution of bat adaptations.</title>
        <authorList>
            <person name="Jebb D."/>
            <person name="Huang Z."/>
            <person name="Pippel M."/>
            <person name="Hughes G.M."/>
            <person name="Lavrichenko K."/>
            <person name="Devanna P."/>
            <person name="Winkler S."/>
            <person name="Jermiin L.S."/>
            <person name="Skirmuntt E.C."/>
            <person name="Katzourakis A."/>
            <person name="Burkitt-Gray L."/>
            <person name="Ray D.A."/>
            <person name="Sullivan K.A.M."/>
            <person name="Roscito J.G."/>
            <person name="Kirilenko B.M."/>
            <person name="Davalos L.M."/>
            <person name="Corthals A.P."/>
            <person name="Power M.L."/>
            <person name="Jones G."/>
            <person name="Ransome R.D."/>
            <person name="Dechmann D.K.N."/>
            <person name="Locatelli A.G."/>
            <person name="Puechmaille S.J."/>
            <person name="Fedrigo O."/>
            <person name="Jarvis E.D."/>
            <person name="Hiller M."/>
            <person name="Vernes S.C."/>
            <person name="Myers E.W."/>
            <person name="Teeling E.C."/>
        </authorList>
    </citation>
    <scope>NUCLEOTIDE SEQUENCE [LARGE SCALE GENOMIC DNA]</scope>
    <source>
        <strain evidence="1">MMyoMyo1</strain>
        <tissue evidence="1">Flight muscle</tissue>
    </source>
</reference>
<dbReference type="EMBL" id="JABWUV010000005">
    <property type="protein sequence ID" value="KAF6355142.1"/>
    <property type="molecule type" value="Genomic_DNA"/>
</dbReference>
<name>A0A7J7XZI0_MYOMY</name>
<sequence length="136" mass="15690">MNRDYFQHRTLLPEDPSLQPGFSGSFERVVSQQKSCKETEGLLFLSERKTTPPGPKHSLTYKKKTIKPPTWVHLPSTKGAVIRARIADWFWGVSTLGEHGNLKEDIFDTKTITRAVLYSIHWVWDIVFKFGPNWFG</sequence>